<dbReference type="Gramene" id="KCW58029">
    <property type="protein sequence ID" value="KCW58029"/>
    <property type="gene ID" value="EUGRSUZ_H00757"/>
</dbReference>
<feature type="transmembrane region" description="Helical" evidence="1">
    <location>
        <begin position="32"/>
        <end position="48"/>
    </location>
</feature>
<organism evidence="2">
    <name type="scientific">Eucalyptus grandis</name>
    <name type="common">Flooded gum</name>
    <dbReference type="NCBI Taxonomy" id="71139"/>
    <lineage>
        <taxon>Eukaryota</taxon>
        <taxon>Viridiplantae</taxon>
        <taxon>Streptophyta</taxon>
        <taxon>Embryophyta</taxon>
        <taxon>Tracheophyta</taxon>
        <taxon>Spermatophyta</taxon>
        <taxon>Magnoliopsida</taxon>
        <taxon>eudicotyledons</taxon>
        <taxon>Gunneridae</taxon>
        <taxon>Pentapetalae</taxon>
        <taxon>rosids</taxon>
        <taxon>malvids</taxon>
        <taxon>Myrtales</taxon>
        <taxon>Myrtaceae</taxon>
        <taxon>Myrtoideae</taxon>
        <taxon>Eucalypteae</taxon>
        <taxon>Eucalyptus</taxon>
    </lineage>
</organism>
<sequence>MRGLLFCSTIIWPPSRDKSLGREATHLAKLKWFAINNFLTFCMLYSGFTDLSEQLLLRDMYIRASVLIAVFLFLSILAFSSCCHHCTLP</sequence>
<proteinExistence type="predicted"/>
<keyword evidence="1" id="KW-0812">Transmembrane</keyword>
<feature type="transmembrane region" description="Helical" evidence="1">
    <location>
        <begin position="60"/>
        <end position="79"/>
    </location>
</feature>
<dbReference type="EMBL" id="KK198760">
    <property type="protein sequence ID" value="KCW58029.1"/>
    <property type="molecule type" value="Genomic_DNA"/>
</dbReference>
<evidence type="ECO:0000313" key="2">
    <source>
        <dbReference type="EMBL" id="KCW58029.1"/>
    </source>
</evidence>
<dbReference type="AlphaFoldDB" id="A0A059AWA6"/>
<dbReference type="InParanoid" id="A0A059AWA6"/>
<reference evidence="2" key="1">
    <citation type="submission" date="2013-07" db="EMBL/GenBank/DDBJ databases">
        <title>The genome of Eucalyptus grandis.</title>
        <authorList>
            <person name="Schmutz J."/>
            <person name="Hayes R."/>
            <person name="Myburg A."/>
            <person name="Tuskan G."/>
            <person name="Grattapaglia D."/>
            <person name="Rokhsar D.S."/>
        </authorList>
    </citation>
    <scope>NUCLEOTIDE SEQUENCE</scope>
    <source>
        <tissue evidence="2">Leaf extractions</tissue>
    </source>
</reference>
<keyword evidence="1" id="KW-1133">Transmembrane helix</keyword>
<keyword evidence="1" id="KW-0472">Membrane</keyword>
<name>A0A059AWA6_EUCGR</name>
<protein>
    <submittedName>
        <fullName evidence="2">Uncharacterized protein</fullName>
    </submittedName>
</protein>
<gene>
    <name evidence="2" type="ORF">EUGRSUZ_H00757</name>
</gene>
<evidence type="ECO:0000256" key="1">
    <source>
        <dbReference type="SAM" id="Phobius"/>
    </source>
</evidence>
<accession>A0A059AWA6</accession>